<name>A0A0D2D6N7_9EURO</name>
<comment type="cofactor">
    <cofactor evidence="1 7">
        <name>heme</name>
        <dbReference type="ChEBI" id="CHEBI:30413"/>
    </cofactor>
</comment>
<evidence type="ECO:0000256" key="8">
    <source>
        <dbReference type="SAM" id="MobiDB-lite"/>
    </source>
</evidence>
<keyword evidence="9" id="KW-1133">Transmembrane helix</keyword>
<dbReference type="HOGENOM" id="CLU_299354_0_0_1"/>
<keyword evidence="5 7" id="KW-0408">Iron</keyword>
<dbReference type="InterPro" id="IPR050121">
    <property type="entry name" value="Cytochrome_P450_monoxygenase"/>
</dbReference>
<proteinExistence type="inferred from homology"/>
<dbReference type="InterPro" id="IPR036396">
    <property type="entry name" value="Cyt_P450_sf"/>
</dbReference>
<comment type="similarity">
    <text evidence="2">Belongs to the cytochrome P450 family.</text>
</comment>
<dbReference type="OrthoDB" id="4118714at2759"/>
<dbReference type="SUPFAM" id="SSF48264">
    <property type="entry name" value="Cytochrome P450"/>
    <property type="match status" value="1"/>
</dbReference>
<gene>
    <name evidence="10" type="ORF">PV06_09981</name>
</gene>
<evidence type="ECO:0000256" key="3">
    <source>
        <dbReference type="ARBA" id="ARBA00022723"/>
    </source>
</evidence>
<dbReference type="PRINTS" id="PR00463">
    <property type="entry name" value="EP450I"/>
</dbReference>
<dbReference type="InterPro" id="IPR001128">
    <property type="entry name" value="Cyt_P450"/>
</dbReference>
<evidence type="ECO:0008006" key="12">
    <source>
        <dbReference type="Google" id="ProtNLM"/>
    </source>
</evidence>
<keyword evidence="11" id="KW-1185">Reference proteome</keyword>
<dbReference type="PANTHER" id="PTHR24305:SF232">
    <property type="entry name" value="P450, PUTATIVE (EUROFUNG)-RELATED"/>
    <property type="match status" value="1"/>
</dbReference>
<dbReference type="InterPro" id="IPR002401">
    <property type="entry name" value="Cyt_P450_E_grp-I"/>
</dbReference>
<keyword evidence="7" id="KW-0349">Heme</keyword>
<dbReference type="InterPro" id="IPR021833">
    <property type="entry name" value="DUF3425"/>
</dbReference>
<evidence type="ECO:0000256" key="4">
    <source>
        <dbReference type="ARBA" id="ARBA00023002"/>
    </source>
</evidence>
<dbReference type="GO" id="GO:0004497">
    <property type="term" value="F:monooxygenase activity"/>
    <property type="evidence" value="ECO:0007669"/>
    <property type="project" value="UniProtKB-KW"/>
</dbReference>
<evidence type="ECO:0000313" key="11">
    <source>
        <dbReference type="Proteomes" id="UP000053342"/>
    </source>
</evidence>
<keyword evidence="9" id="KW-0472">Membrane</keyword>
<dbReference type="Pfam" id="PF00067">
    <property type="entry name" value="p450"/>
    <property type="match status" value="1"/>
</dbReference>
<dbReference type="Pfam" id="PF11905">
    <property type="entry name" value="DUF3425"/>
    <property type="match status" value="1"/>
</dbReference>
<dbReference type="RefSeq" id="XP_016258221.1">
    <property type="nucleotide sequence ID" value="XM_016411467.1"/>
</dbReference>
<dbReference type="STRING" id="215243.A0A0D2D6N7"/>
<keyword evidence="3 7" id="KW-0479">Metal-binding</keyword>
<protein>
    <recommendedName>
        <fullName evidence="12">Cytochrome P450</fullName>
    </recommendedName>
</protein>
<dbReference type="GeneID" id="27362055"/>
<dbReference type="EMBL" id="KN847342">
    <property type="protein sequence ID" value="KIW38005.1"/>
    <property type="molecule type" value="Genomic_DNA"/>
</dbReference>
<dbReference type="PROSITE" id="PS00086">
    <property type="entry name" value="CYTOCHROME_P450"/>
    <property type="match status" value="1"/>
</dbReference>
<dbReference type="FunFam" id="1.10.630.10:FF:000050">
    <property type="entry name" value="Cytochrome P450 monooxygenase"/>
    <property type="match status" value="1"/>
</dbReference>
<dbReference type="InterPro" id="IPR017972">
    <property type="entry name" value="Cyt_P450_CS"/>
</dbReference>
<dbReference type="GO" id="GO:0020037">
    <property type="term" value="F:heme binding"/>
    <property type="evidence" value="ECO:0007669"/>
    <property type="project" value="InterPro"/>
</dbReference>
<evidence type="ECO:0000256" key="7">
    <source>
        <dbReference type="PIRSR" id="PIRSR602401-1"/>
    </source>
</evidence>
<dbReference type="CDD" id="cd11060">
    <property type="entry name" value="CYP57A1-like"/>
    <property type="match status" value="1"/>
</dbReference>
<dbReference type="Gene3D" id="1.10.630.10">
    <property type="entry name" value="Cytochrome P450"/>
    <property type="match status" value="1"/>
</dbReference>
<evidence type="ECO:0000256" key="2">
    <source>
        <dbReference type="ARBA" id="ARBA00010617"/>
    </source>
</evidence>
<evidence type="ECO:0000256" key="5">
    <source>
        <dbReference type="ARBA" id="ARBA00023004"/>
    </source>
</evidence>
<feature type="transmembrane region" description="Helical" evidence="9">
    <location>
        <begin position="12"/>
        <end position="28"/>
    </location>
</feature>
<evidence type="ECO:0000256" key="1">
    <source>
        <dbReference type="ARBA" id="ARBA00001971"/>
    </source>
</evidence>
<feature type="binding site" description="axial binding residue" evidence="7">
    <location>
        <position position="447"/>
    </location>
    <ligand>
        <name>heme</name>
        <dbReference type="ChEBI" id="CHEBI:30413"/>
    </ligand>
    <ligandPart>
        <name>Fe</name>
        <dbReference type="ChEBI" id="CHEBI:18248"/>
    </ligandPart>
</feature>
<reference evidence="10 11" key="1">
    <citation type="submission" date="2015-01" db="EMBL/GenBank/DDBJ databases">
        <title>The Genome Sequence of Exophiala oligosperma CBS72588.</title>
        <authorList>
            <consortium name="The Broad Institute Genomics Platform"/>
            <person name="Cuomo C."/>
            <person name="de Hoog S."/>
            <person name="Gorbushina A."/>
            <person name="Stielow B."/>
            <person name="Teixiera M."/>
            <person name="Abouelleil A."/>
            <person name="Chapman S.B."/>
            <person name="Priest M."/>
            <person name="Young S.K."/>
            <person name="Wortman J."/>
            <person name="Nusbaum C."/>
            <person name="Birren B."/>
        </authorList>
    </citation>
    <scope>NUCLEOTIDE SEQUENCE [LARGE SCALE GENOMIC DNA]</scope>
    <source>
        <strain evidence="10 11">CBS 72588</strain>
    </source>
</reference>
<feature type="region of interest" description="Disordered" evidence="8">
    <location>
        <begin position="844"/>
        <end position="875"/>
    </location>
</feature>
<accession>A0A0D2D6N7</accession>
<dbReference type="PANTHER" id="PTHR24305">
    <property type="entry name" value="CYTOCHROME P450"/>
    <property type="match status" value="1"/>
</dbReference>
<dbReference type="PRINTS" id="PR00385">
    <property type="entry name" value="P450"/>
</dbReference>
<sequence>MSWKEQVTYHLILYYKPLLIALLVCFFLRNKLQRHIYSIPGPRLAGFSNLWRFWDALSHVQHDTHINLHRRYNSSLIRVGPRVVSFSDPEWIPKVYGLTSGFTKTHFYDMFVLPYKGIFTRSLFTTLDENYHSKYKRPIANAYSMSTLVEFEPFVDTTIQLFMQRLDEFVTSGAPLNFGVWLQMFAFDVIGEIVFGKKLGFLEQGVDVEGIMADIRFKIQYASVIGQMPWLDMFIAKNPLMVWLAGTHPIVRFTVENMKERIGGKGSKQRDFLARSFEAQEKAPELVTDRIVRMWNIDNVFAGSDTTAVSLRSIFYHLMRTPHAMAKLVKEIDELEEKGDLGEYVSWKNSKSMPYLDAVIKEGFRMHPAVGQLLERHVPKGGITLGDTFLPEGTIVGMNPWVAARNREVYGPDADIFRPERWLEATPEHVQLMDRTSLTFGHGSRTCVGKNISLLEIHKLVPQLLRRYKIDFANPEQDWRIHGGWFTEQDNFRLPSLLNPGDNVATITVLFEKEPSDFNNFLATMTGQWVMDEMLSFYYVEGSRSCSPQPHNFRGQPQLSSSEWCLSDNDHALDNSSSISTHNLSELDAQSYPCYLAEIGDIDYHGLQYQGSEEFGATNAFSWDDDYYASQPRNGSSPSKSDSLQGSNGICWSLDDSYVSPIDQTFTQPLSLWESSMGFNMRLPISSLDRYLVALRQVIRRCAEAATLSGPLCRRLSAEGVLWVVRESWPTAEGFWNLTTCMQGFLYAELWRNFPCRDSYQRLPAAYRPTQMQLLVPHSPIIDWLPWPDLRDMIIMYQDQIDIDALCRYAILTMVAHRINSNKRTTRTREQGVVAESRRTTAINSSTTHNTHLLQDTTTTSQEENDNGGETTTREAGVEIDNGTTSFRIWDLTRLETLDETTQMLAADKSLKVTPHPRSASMKALQRAYNLVYDDFSTQKLEGRFFERYPFLYCQRLISEFKIQDLTTIPFKDVGSPVDMTRDTVFRLKESLERVIGATVDL</sequence>
<keyword evidence="4" id="KW-0560">Oxidoreductase</keyword>
<evidence type="ECO:0000313" key="10">
    <source>
        <dbReference type="EMBL" id="KIW38005.1"/>
    </source>
</evidence>
<keyword evidence="6" id="KW-0503">Monooxygenase</keyword>
<dbReference type="VEuPathDB" id="FungiDB:PV06_09981"/>
<evidence type="ECO:0000256" key="6">
    <source>
        <dbReference type="ARBA" id="ARBA00023033"/>
    </source>
</evidence>
<feature type="compositionally biased region" description="Polar residues" evidence="8">
    <location>
        <begin position="844"/>
        <end position="862"/>
    </location>
</feature>
<dbReference type="GO" id="GO:0005506">
    <property type="term" value="F:iron ion binding"/>
    <property type="evidence" value="ECO:0007669"/>
    <property type="project" value="InterPro"/>
</dbReference>
<dbReference type="GO" id="GO:0016705">
    <property type="term" value="F:oxidoreductase activity, acting on paired donors, with incorporation or reduction of molecular oxygen"/>
    <property type="evidence" value="ECO:0007669"/>
    <property type="project" value="InterPro"/>
</dbReference>
<dbReference type="Proteomes" id="UP000053342">
    <property type="component" value="Unassembled WGS sequence"/>
</dbReference>
<organism evidence="10 11">
    <name type="scientific">Exophiala oligosperma</name>
    <dbReference type="NCBI Taxonomy" id="215243"/>
    <lineage>
        <taxon>Eukaryota</taxon>
        <taxon>Fungi</taxon>
        <taxon>Dikarya</taxon>
        <taxon>Ascomycota</taxon>
        <taxon>Pezizomycotina</taxon>
        <taxon>Eurotiomycetes</taxon>
        <taxon>Chaetothyriomycetidae</taxon>
        <taxon>Chaetothyriales</taxon>
        <taxon>Herpotrichiellaceae</taxon>
        <taxon>Exophiala</taxon>
    </lineage>
</organism>
<dbReference type="AlphaFoldDB" id="A0A0D2D6N7"/>
<keyword evidence="9" id="KW-0812">Transmembrane</keyword>
<evidence type="ECO:0000256" key="9">
    <source>
        <dbReference type="SAM" id="Phobius"/>
    </source>
</evidence>